<evidence type="ECO:0000256" key="1">
    <source>
        <dbReference type="ARBA" id="ARBA00004191"/>
    </source>
</evidence>
<proteinExistence type="inferred from homology"/>
<evidence type="ECO:0000259" key="9">
    <source>
        <dbReference type="PROSITE" id="PS00624"/>
    </source>
</evidence>
<evidence type="ECO:0000256" key="2">
    <source>
        <dbReference type="ARBA" id="ARBA00004496"/>
    </source>
</evidence>
<dbReference type="SUPFAM" id="SSF51905">
    <property type="entry name" value="FAD/NAD(P)-binding domain"/>
    <property type="match status" value="1"/>
</dbReference>
<evidence type="ECO:0000256" key="5">
    <source>
        <dbReference type="ARBA" id="ARBA00022512"/>
    </source>
</evidence>
<comment type="subcellular location">
    <subcellularLocation>
        <location evidence="2">Cytoplasm</location>
    </subcellularLocation>
    <subcellularLocation>
        <location evidence="1">Secreted</location>
        <location evidence="1">Cell wall</location>
    </subcellularLocation>
</comment>
<dbReference type="RefSeq" id="XP_056499241.1">
    <property type="nucleotide sequence ID" value="XM_056645800.1"/>
</dbReference>
<dbReference type="PROSITE" id="PS00623">
    <property type="entry name" value="GMC_OXRED_1"/>
    <property type="match status" value="1"/>
</dbReference>
<keyword evidence="5" id="KW-0964">Secreted</keyword>
<keyword evidence="5" id="KW-0134">Cell wall</keyword>
<evidence type="ECO:0000313" key="10">
    <source>
        <dbReference type="EMBL" id="KAJ5226876.1"/>
    </source>
</evidence>
<gene>
    <name evidence="10" type="ORF">N7469_006882</name>
</gene>
<keyword evidence="6 7" id="KW-0274">FAD</keyword>
<dbReference type="OrthoDB" id="269227at2759"/>
<accession>A0A9W9NVB5</accession>
<dbReference type="GO" id="GO:0050660">
    <property type="term" value="F:flavin adenine dinucleotide binding"/>
    <property type="evidence" value="ECO:0007669"/>
    <property type="project" value="InterPro"/>
</dbReference>
<comment type="caution">
    <text evidence="10">The sequence shown here is derived from an EMBL/GenBank/DDBJ whole genome shotgun (WGS) entry which is preliminary data.</text>
</comment>
<dbReference type="EMBL" id="JAPQKT010000006">
    <property type="protein sequence ID" value="KAJ5226876.1"/>
    <property type="molecule type" value="Genomic_DNA"/>
</dbReference>
<dbReference type="SUPFAM" id="SSF54373">
    <property type="entry name" value="FAD-linked reductases, C-terminal domain"/>
    <property type="match status" value="1"/>
</dbReference>
<dbReference type="Proteomes" id="UP001147733">
    <property type="component" value="Unassembled WGS sequence"/>
</dbReference>
<dbReference type="InterPro" id="IPR000172">
    <property type="entry name" value="GMC_OxRdtase_N"/>
</dbReference>
<dbReference type="GO" id="GO:0005737">
    <property type="term" value="C:cytoplasm"/>
    <property type="evidence" value="ECO:0007669"/>
    <property type="project" value="UniProtKB-SubCell"/>
</dbReference>
<dbReference type="InterPro" id="IPR007867">
    <property type="entry name" value="GMC_OxRtase_C"/>
</dbReference>
<keyword evidence="11" id="KW-1185">Reference proteome</keyword>
<evidence type="ECO:0000259" key="8">
    <source>
        <dbReference type="PROSITE" id="PS00623"/>
    </source>
</evidence>
<evidence type="ECO:0000256" key="3">
    <source>
        <dbReference type="ARBA" id="ARBA00010790"/>
    </source>
</evidence>
<sequence length="622" mass="68396">MSPVEVSDFVKTEFDFLIVGGGTAGLVLASRLSDEPHIQVGVIEAGQIRLDDPKVKSPTGSGQMLGDPNYDWNFKSIPQVGTNEKTYHIPRGKMLGGSSGINFMSYNRPSAEDIDDWADKLGLKGWTWSEMLPYFKRSENLEPVRYNPDCPIKSDAHGIGGPINTSMGPWQPPVEESLLAAFDQTALLQRPIEPYSGDHVGFYRSLFTIDRSNRPTRSYAANGYYLPLNKRPNLKVLEEARVCRIILSNTPNETPRAEGVELIHGGKRYVLSAQRDVVLSAGSIQSPQLLELSGIGDPDILKHAGILCRVSSTDVGKNLQEHTMTPVSYELADGIISMDSLSRDPALREKHQNLYSQQNSGALSGAVSLMGFTSYASNCNEARISNTVAKTLASPSIYNYSSQRNDKFQSKQLEIIAARIKNPLSACIQFIGTPAYFNTLAGYENCAKLMSGPPSGYNACYSIVVSNMYPLSRGSVHVQTSNPLDSPCIDPGFLTHPVDVDVIATGIGFADQVFRSRHLHKKVSRRVSPPEELDLSNMEETRQYVRDHIVPYHHALGTCAMGQVVDEKLCVKGVRNLRVVDASIMPMQVSAAIMATVYAIAEKASDIIKNDHKMRDLRLSNL</sequence>
<dbReference type="AlphaFoldDB" id="A0A9W9NVB5"/>
<dbReference type="PROSITE" id="PS00624">
    <property type="entry name" value="GMC_OXRED_2"/>
    <property type="match status" value="1"/>
</dbReference>
<evidence type="ECO:0000256" key="4">
    <source>
        <dbReference type="ARBA" id="ARBA00022490"/>
    </source>
</evidence>
<dbReference type="Gene3D" id="3.50.50.60">
    <property type="entry name" value="FAD/NAD(P)-binding domain"/>
    <property type="match status" value="1"/>
</dbReference>
<keyword evidence="4" id="KW-0963">Cytoplasm</keyword>
<dbReference type="PIRSF" id="PIRSF000137">
    <property type="entry name" value="Alcohol_oxidase"/>
    <property type="match status" value="1"/>
</dbReference>
<feature type="domain" description="Glucose-methanol-choline oxidoreductase N-terminal" evidence="8">
    <location>
        <begin position="92"/>
        <end position="115"/>
    </location>
</feature>
<dbReference type="InterPro" id="IPR036188">
    <property type="entry name" value="FAD/NAD-bd_sf"/>
</dbReference>
<dbReference type="PANTHER" id="PTHR11552">
    <property type="entry name" value="GLUCOSE-METHANOL-CHOLINE GMC OXIDOREDUCTASE"/>
    <property type="match status" value="1"/>
</dbReference>
<keyword evidence="7" id="KW-0285">Flavoprotein</keyword>
<name>A0A9W9NVB5_PENCI</name>
<feature type="binding site" evidence="6">
    <location>
        <position position="552"/>
    </location>
    <ligand>
        <name>substrate</name>
    </ligand>
</feature>
<evidence type="ECO:0000313" key="11">
    <source>
        <dbReference type="Proteomes" id="UP001147733"/>
    </source>
</evidence>
<dbReference type="Gene3D" id="3.30.560.10">
    <property type="entry name" value="Glucose Oxidase, domain 3"/>
    <property type="match status" value="1"/>
</dbReference>
<evidence type="ECO:0000256" key="7">
    <source>
        <dbReference type="RuleBase" id="RU003968"/>
    </source>
</evidence>
<comment type="similarity">
    <text evidence="3 7">Belongs to the GMC oxidoreductase family.</text>
</comment>
<dbReference type="Pfam" id="PF05199">
    <property type="entry name" value="GMC_oxred_C"/>
    <property type="match status" value="1"/>
</dbReference>
<dbReference type="GeneID" id="81384967"/>
<dbReference type="GO" id="GO:0016614">
    <property type="term" value="F:oxidoreductase activity, acting on CH-OH group of donors"/>
    <property type="evidence" value="ECO:0007669"/>
    <property type="project" value="InterPro"/>
</dbReference>
<dbReference type="PANTHER" id="PTHR11552:SF210">
    <property type="entry name" value="GLUCOSE-METHANOL-CHOLINE OXIDOREDUCTASE N-TERMINAL DOMAIN-CONTAINING PROTEIN-RELATED"/>
    <property type="match status" value="1"/>
</dbReference>
<evidence type="ECO:0000256" key="6">
    <source>
        <dbReference type="PIRSR" id="PIRSR000137-2"/>
    </source>
</evidence>
<reference evidence="10" key="2">
    <citation type="journal article" date="2023" name="IMA Fungus">
        <title>Comparative genomic study of the Penicillium genus elucidates a diverse pangenome and 15 lateral gene transfer events.</title>
        <authorList>
            <person name="Petersen C."/>
            <person name="Sorensen T."/>
            <person name="Nielsen M.R."/>
            <person name="Sondergaard T.E."/>
            <person name="Sorensen J.L."/>
            <person name="Fitzpatrick D.A."/>
            <person name="Frisvad J.C."/>
            <person name="Nielsen K.L."/>
        </authorList>
    </citation>
    <scope>NUCLEOTIDE SEQUENCE</scope>
    <source>
        <strain evidence="10">IBT 23319</strain>
    </source>
</reference>
<organism evidence="10 11">
    <name type="scientific">Penicillium citrinum</name>
    <dbReference type="NCBI Taxonomy" id="5077"/>
    <lineage>
        <taxon>Eukaryota</taxon>
        <taxon>Fungi</taxon>
        <taxon>Dikarya</taxon>
        <taxon>Ascomycota</taxon>
        <taxon>Pezizomycotina</taxon>
        <taxon>Eurotiomycetes</taxon>
        <taxon>Eurotiomycetidae</taxon>
        <taxon>Eurotiales</taxon>
        <taxon>Aspergillaceae</taxon>
        <taxon>Penicillium</taxon>
    </lineage>
</organism>
<feature type="domain" description="Glucose-methanol-choline oxidoreductase N-terminal" evidence="9">
    <location>
        <begin position="282"/>
        <end position="296"/>
    </location>
</feature>
<comment type="cofactor">
    <cofactor evidence="6">
        <name>FAD</name>
        <dbReference type="ChEBI" id="CHEBI:57692"/>
    </cofactor>
</comment>
<dbReference type="InterPro" id="IPR012132">
    <property type="entry name" value="GMC_OxRdtase"/>
</dbReference>
<reference evidence="10" key="1">
    <citation type="submission" date="2022-11" db="EMBL/GenBank/DDBJ databases">
        <authorList>
            <person name="Petersen C."/>
        </authorList>
    </citation>
    <scope>NUCLEOTIDE SEQUENCE</scope>
    <source>
        <strain evidence="10">IBT 23319</strain>
    </source>
</reference>
<feature type="binding site" evidence="6">
    <location>
        <position position="242"/>
    </location>
    <ligand>
        <name>FAD</name>
        <dbReference type="ChEBI" id="CHEBI:57692"/>
    </ligand>
</feature>
<dbReference type="Pfam" id="PF00732">
    <property type="entry name" value="GMC_oxred_N"/>
    <property type="match status" value="1"/>
</dbReference>
<protein>
    <submittedName>
        <fullName evidence="10">Glucose-methanol-choline oxidoreductase C-terminal</fullName>
    </submittedName>
</protein>